<reference evidence="1 2" key="2">
    <citation type="submission" date="2017-10" db="EMBL/GenBank/DDBJ databases">
        <title>Extensive intraspecific genome diversity in a model arbuscular mycorrhizal fungus.</title>
        <authorList>
            <person name="Chen E.C.H."/>
            <person name="Morin E."/>
            <person name="Baudet D."/>
            <person name="Noel J."/>
            <person name="Ndikumana S."/>
            <person name="Charron P."/>
            <person name="St-Onge C."/>
            <person name="Giorgi J."/>
            <person name="Grigoriev I.V."/>
            <person name="Roux C."/>
            <person name="Martin F.M."/>
            <person name="Corradi N."/>
        </authorList>
    </citation>
    <scope>NUCLEOTIDE SEQUENCE [LARGE SCALE GENOMIC DNA]</scope>
    <source>
        <strain evidence="1 2">C2</strain>
    </source>
</reference>
<comment type="caution">
    <text evidence="1">The sequence shown here is derived from an EMBL/GenBank/DDBJ whole genome shotgun (WGS) entry which is preliminary data.</text>
</comment>
<reference evidence="1 2" key="1">
    <citation type="submission" date="2016-04" db="EMBL/GenBank/DDBJ databases">
        <title>Genome analyses suggest a sexual origin of heterokaryosis in a supposedly ancient asexual fungus.</title>
        <authorList>
            <person name="Ropars J."/>
            <person name="Sedzielewska K."/>
            <person name="Noel J."/>
            <person name="Charron P."/>
            <person name="Farinelli L."/>
            <person name="Marton T."/>
            <person name="Kruger M."/>
            <person name="Pelin A."/>
            <person name="Brachmann A."/>
            <person name="Corradi N."/>
        </authorList>
    </citation>
    <scope>NUCLEOTIDE SEQUENCE [LARGE SCALE GENOMIC DNA]</scope>
    <source>
        <strain evidence="1 2">C2</strain>
    </source>
</reference>
<name>A0A2N1MHA3_9GLOM</name>
<evidence type="ECO:0000313" key="1">
    <source>
        <dbReference type="EMBL" id="PKK60996.1"/>
    </source>
</evidence>
<gene>
    <name evidence="1" type="ORF">RhiirC2_792483</name>
</gene>
<dbReference type="AlphaFoldDB" id="A0A2N1MHA3"/>
<dbReference type="Proteomes" id="UP000233469">
    <property type="component" value="Unassembled WGS sequence"/>
</dbReference>
<protein>
    <submittedName>
        <fullName evidence="1">Uncharacterized protein</fullName>
    </submittedName>
</protein>
<accession>A0A2N1MHA3</accession>
<organism evidence="1 2">
    <name type="scientific">Rhizophagus irregularis</name>
    <dbReference type="NCBI Taxonomy" id="588596"/>
    <lineage>
        <taxon>Eukaryota</taxon>
        <taxon>Fungi</taxon>
        <taxon>Fungi incertae sedis</taxon>
        <taxon>Mucoromycota</taxon>
        <taxon>Glomeromycotina</taxon>
        <taxon>Glomeromycetes</taxon>
        <taxon>Glomerales</taxon>
        <taxon>Glomeraceae</taxon>
        <taxon>Rhizophagus</taxon>
    </lineage>
</organism>
<dbReference type="EMBL" id="LLXL01002378">
    <property type="protein sequence ID" value="PKK60996.1"/>
    <property type="molecule type" value="Genomic_DNA"/>
</dbReference>
<evidence type="ECO:0000313" key="2">
    <source>
        <dbReference type="Proteomes" id="UP000233469"/>
    </source>
</evidence>
<proteinExistence type="predicted"/>
<sequence>MMGSCRNAYKHAYRNAVKEVQEMLYQKIEHVSIPEEISPVSSMRKNEIIADLPVLPHISEIGALDDINNLWYFHLEDVTKST</sequence>